<evidence type="ECO:0000256" key="7">
    <source>
        <dbReference type="ARBA" id="ARBA00023239"/>
    </source>
</evidence>
<dbReference type="InterPro" id="IPR036441">
    <property type="entry name" value="DHquinase_II_sf"/>
</dbReference>
<feature type="active site" description="Proton donor" evidence="8 9">
    <location>
        <position position="126"/>
    </location>
</feature>
<dbReference type="GO" id="GO:0019631">
    <property type="term" value="P:quinate catabolic process"/>
    <property type="evidence" value="ECO:0007669"/>
    <property type="project" value="TreeGrafter"/>
</dbReference>
<evidence type="ECO:0000256" key="9">
    <source>
        <dbReference type="PIRSR" id="PIRSR001399-1"/>
    </source>
</evidence>
<dbReference type="InterPro" id="IPR018509">
    <property type="entry name" value="DHquinase_II_CS"/>
</dbReference>
<comment type="function">
    <text evidence="2 8">Catalyzes a trans-dehydration via an enolate intermediate.</text>
</comment>
<keyword evidence="13" id="KW-1185">Reference proteome</keyword>
<accession>A0A0B7IGB2</accession>
<feature type="site" description="Transition state stabilizer" evidence="8 11">
    <location>
        <position position="46"/>
    </location>
</feature>
<keyword evidence="8" id="KW-0057">Aromatic amino acid biosynthesis</keyword>
<evidence type="ECO:0000313" key="13">
    <source>
        <dbReference type="Proteomes" id="UP000045051"/>
    </source>
</evidence>
<comment type="pathway">
    <text evidence="3 8">Metabolic intermediate biosynthesis; chorismate biosynthesis; chorismate from D-erythrose 4-phosphate and phosphoenolpyruvate: step 3/7.</text>
</comment>
<dbReference type="InterPro" id="IPR001874">
    <property type="entry name" value="DHquinase_II"/>
</dbReference>
<feature type="binding site" evidence="8 10">
    <location>
        <position position="106"/>
    </location>
    <ligand>
        <name>substrate</name>
    </ligand>
</feature>
<evidence type="ECO:0000256" key="10">
    <source>
        <dbReference type="PIRSR" id="PIRSR001399-2"/>
    </source>
</evidence>
<evidence type="ECO:0000256" key="6">
    <source>
        <dbReference type="ARBA" id="ARBA00012060"/>
    </source>
</evidence>
<keyword evidence="7 8" id="KW-0456">Lyase</keyword>
<dbReference type="PANTHER" id="PTHR21272:SF3">
    <property type="entry name" value="CATABOLIC 3-DEHYDROQUINASE"/>
    <property type="match status" value="1"/>
</dbReference>
<dbReference type="UniPathway" id="UPA00053">
    <property type="reaction ID" value="UER00086"/>
</dbReference>
<dbReference type="EMBL" id="CDOI01000189">
    <property type="protein sequence ID" value="CEN49027.1"/>
    <property type="molecule type" value="Genomic_DNA"/>
</dbReference>
<dbReference type="HAMAP" id="MF_00169">
    <property type="entry name" value="AroQ"/>
    <property type="match status" value="1"/>
</dbReference>
<evidence type="ECO:0000256" key="2">
    <source>
        <dbReference type="ARBA" id="ARBA00003924"/>
    </source>
</evidence>
<evidence type="ECO:0000256" key="3">
    <source>
        <dbReference type="ARBA" id="ARBA00004902"/>
    </source>
</evidence>
<feature type="binding site" evidence="8 10">
    <location>
        <position position="100"/>
    </location>
    <ligand>
        <name>substrate</name>
    </ligand>
</feature>
<reference evidence="12 13" key="1">
    <citation type="submission" date="2015-01" db="EMBL/GenBank/DDBJ databases">
        <authorList>
            <person name="Xiang T."/>
            <person name="Song Y."/>
            <person name="Huang L."/>
            <person name="Wang B."/>
            <person name="Wu P."/>
        </authorList>
    </citation>
    <scope>NUCLEOTIDE SEQUENCE [LARGE SCALE GENOMIC DNA]</scope>
    <source>
        <strain evidence="12 13">CcD38</strain>
    </source>
</reference>
<evidence type="ECO:0000256" key="1">
    <source>
        <dbReference type="ARBA" id="ARBA00001864"/>
    </source>
</evidence>
<proteinExistence type="inferred from homology"/>
<dbReference type="Pfam" id="PF01220">
    <property type="entry name" value="DHquinase_II"/>
    <property type="match status" value="1"/>
</dbReference>
<evidence type="ECO:0000256" key="8">
    <source>
        <dbReference type="HAMAP-Rule" id="MF_00169"/>
    </source>
</evidence>
<dbReference type="PIRSF" id="PIRSF001399">
    <property type="entry name" value="DHquinase_II"/>
    <property type="match status" value="1"/>
</dbReference>
<feature type="binding site" evidence="8 10">
    <location>
        <begin position="127"/>
        <end position="128"/>
    </location>
    <ligand>
        <name>substrate</name>
    </ligand>
</feature>
<comment type="catalytic activity">
    <reaction evidence="1 8">
        <text>3-dehydroquinate = 3-dehydroshikimate + H2O</text>
        <dbReference type="Rhea" id="RHEA:21096"/>
        <dbReference type="ChEBI" id="CHEBI:15377"/>
        <dbReference type="ChEBI" id="CHEBI:16630"/>
        <dbReference type="ChEBI" id="CHEBI:32364"/>
        <dbReference type="EC" id="4.2.1.10"/>
    </reaction>
</comment>
<dbReference type="NCBIfam" id="NF003807">
    <property type="entry name" value="PRK05395.1-4"/>
    <property type="match status" value="1"/>
</dbReference>
<evidence type="ECO:0000256" key="4">
    <source>
        <dbReference type="ARBA" id="ARBA00011037"/>
    </source>
</evidence>
<protein>
    <recommendedName>
        <fullName evidence="6 8">3-dehydroquinate dehydratase</fullName>
        <shortName evidence="8">3-dehydroquinase</shortName>
        <ecNumber evidence="6 8">4.2.1.10</ecNumber>
    </recommendedName>
    <alternativeName>
        <fullName evidence="8">Type II DHQase</fullName>
    </alternativeName>
</protein>
<dbReference type="AlphaFoldDB" id="A0A0B7IGB2"/>
<feature type="active site" description="Proton acceptor" evidence="8 9">
    <location>
        <position position="51"/>
    </location>
</feature>
<dbReference type="NCBIfam" id="NF003806">
    <property type="entry name" value="PRK05395.1-3"/>
    <property type="match status" value="1"/>
</dbReference>
<comment type="similarity">
    <text evidence="4 8">Belongs to the type-II 3-dehydroquinase family.</text>
</comment>
<comment type="subunit">
    <text evidence="5 8">Homododecamer.</text>
</comment>
<dbReference type="PANTHER" id="PTHR21272">
    <property type="entry name" value="CATABOLIC 3-DEHYDROQUINASE"/>
    <property type="match status" value="1"/>
</dbReference>
<organism evidence="12 13">
    <name type="scientific">Capnocytophaga canis</name>
    <dbReference type="NCBI Taxonomy" id="1848903"/>
    <lineage>
        <taxon>Bacteria</taxon>
        <taxon>Pseudomonadati</taxon>
        <taxon>Bacteroidota</taxon>
        <taxon>Flavobacteriia</taxon>
        <taxon>Flavobacteriales</taxon>
        <taxon>Flavobacteriaceae</taxon>
        <taxon>Capnocytophaga</taxon>
    </lineage>
</organism>
<gene>
    <name evidence="8 12" type="primary">aroQ</name>
    <name evidence="12" type="ORF">CCAND38_740012</name>
</gene>
<dbReference type="SUPFAM" id="SSF52304">
    <property type="entry name" value="Type II 3-dehydroquinate dehydratase"/>
    <property type="match status" value="1"/>
</dbReference>
<feature type="binding site" evidence="8 10">
    <location>
        <position position="113"/>
    </location>
    <ligand>
        <name>substrate</name>
    </ligand>
</feature>
<dbReference type="GO" id="GO:0003855">
    <property type="term" value="F:3-dehydroquinate dehydratase activity"/>
    <property type="evidence" value="ECO:0007669"/>
    <property type="project" value="UniProtKB-UniRule"/>
</dbReference>
<dbReference type="PROSITE" id="PS01029">
    <property type="entry name" value="DEHYDROQUINASE_II"/>
    <property type="match status" value="1"/>
</dbReference>
<name>A0A0B7IGB2_9FLAO</name>
<dbReference type="GO" id="GO:0009423">
    <property type="term" value="P:chorismate biosynthetic process"/>
    <property type="evidence" value="ECO:0007669"/>
    <property type="project" value="UniProtKB-UniRule"/>
</dbReference>
<dbReference type="Gene3D" id="3.40.50.9100">
    <property type="entry name" value="Dehydroquinase, class II"/>
    <property type="match status" value="1"/>
</dbReference>
<sequence>MDCSSELVKLLNEIERLSEQVAFLYNQHIMKIAIINGPNLNLLGKREPEIYGSETFEQFFEKLQKKYPSVQLTYYQSNIEGELIDKIHEIGFEYDGIILNAGAYTHTSIAIADAIKAVTTPVLEVHISNTYARETFRHKSYISPVAKGLILGLGLKSYELALISFL</sequence>
<dbReference type="EC" id="4.2.1.10" evidence="6 8"/>
<dbReference type="NCBIfam" id="NF003805">
    <property type="entry name" value="PRK05395.1-2"/>
    <property type="match status" value="1"/>
</dbReference>
<evidence type="ECO:0000256" key="5">
    <source>
        <dbReference type="ARBA" id="ARBA00011193"/>
    </source>
</evidence>
<evidence type="ECO:0000313" key="12">
    <source>
        <dbReference type="EMBL" id="CEN49027.1"/>
    </source>
</evidence>
<dbReference type="CDD" id="cd00466">
    <property type="entry name" value="DHQase_II"/>
    <property type="match status" value="1"/>
</dbReference>
<dbReference type="NCBIfam" id="TIGR01088">
    <property type="entry name" value="aroQ"/>
    <property type="match status" value="1"/>
</dbReference>
<dbReference type="Proteomes" id="UP000045051">
    <property type="component" value="Unassembled WGS sequence"/>
</dbReference>
<dbReference type="GO" id="GO:0009073">
    <property type="term" value="P:aromatic amino acid family biosynthetic process"/>
    <property type="evidence" value="ECO:0007669"/>
    <property type="project" value="UniProtKB-KW"/>
</dbReference>
<keyword evidence="8" id="KW-0028">Amino-acid biosynthesis</keyword>
<evidence type="ECO:0000256" key="11">
    <source>
        <dbReference type="PIRSR" id="PIRSR001399-3"/>
    </source>
</evidence>
<dbReference type="GO" id="GO:0008652">
    <property type="term" value="P:amino acid biosynthetic process"/>
    <property type="evidence" value="ECO:0007669"/>
    <property type="project" value="UniProtKB-KW"/>
</dbReference>
<feature type="binding site" evidence="8 10">
    <location>
        <position position="137"/>
    </location>
    <ligand>
        <name>substrate</name>
    </ligand>
</feature>